<dbReference type="OrthoDB" id="271111at2759"/>
<dbReference type="InterPro" id="IPR029453">
    <property type="entry name" value="Rictor_IV"/>
</dbReference>
<dbReference type="EMBL" id="CAJVPQ010001416">
    <property type="protein sequence ID" value="CAG8551560.1"/>
    <property type="molecule type" value="Genomic_DNA"/>
</dbReference>
<gene>
    <name evidence="6" type="ORF">FCALED_LOCUS6146</name>
</gene>
<dbReference type="SUPFAM" id="SSF48371">
    <property type="entry name" value="ARM repeat"/>
    <property type="match status" value="2"/>
</dbReference>
<evidence type="ECO:0000256" key="1">
    <source>
        <dbReference type="ARBA" id="ARBA00008878"/>
    </source>
</evidence>
<dbReference type="PANTHER" id="PTHR13298">
    <property type="entry name" value="CYTOSOLIC REGULATOR PIANISSIMO"/>
    <property type="match status" value="1"/>
</dbReference>
<dbReference type="SMART" id="SM01308">
    <property type="entry name" value="RICTOR_N"/>
    <property type="match status" value="1"/>
</dbReference>
<dbReference type="Gene3D" id="1.25.10.10">
    <property type="entry name" value="Leucine-rich Repeat Variant"/>
    <property type="match status" value="2"/>
</dbReference>
<dbReference type="AlphaFoldDB" id="A0A9N9B5K6"/>
<dbReference type="InterPro" id="IPR029452">
    <property type="entry name" value="RICTOR_V"/>
</dbReference>
<sequence>MTEVEGGSMRSYRRRIAAFPSDVSSLRVRRNLIRQIESDVERDEDKNRTPAEIIQDVLTCIKDRGEEPATRVEKLNSLVRLIKNHERLKYTYPAEPFLRGLRFCVSDSVKEVRIAGYRALRYLIADVGTLEQIMNLHYDIFMMRSLAKDPKLFNDEREQVLKVLRTFSDIPSGIKFISLGIMRSLVSIAEQSDEKLRNICLETLAEIMIREPKKITHCGGMRVLLQALIDGPAELAEYLMMAFLYVIDTPDSRECIRPGIDLEIVLSGFTDACNKGAKFDQQIKASSRAISVLLKSWTGIIFLCRDNKQAIKSIVESLRITSDETREIMLDMFFNIFRIKTPKWYPSFLSGKRITVYGSPEPEGNNNGEPPPLSTSIQDRLNLLDHHLVILLDIFIDSGLLDALVEIIEDKNQHVARKATLFIGEILQLSNRLLSVSRSMRVQSLPRLFSLATKFDDEIVRHSATAALSHIDNLNRTRNRLQINDVNDDSTVDLPNTRRRNARQVENVKIKMGMQIDDRHFTNMLLESQVLNTKDGTKWNYETVMELLQGPLLNPRRLEDAIKSKFVKRLIGFFRPSSRRFSEIEKSTESERYVQMGCTLISTLLACSDGIKYLEGNKFLRQIADGLNQLDPIHGTFEIEPLFSKERINSTLTSGYFTILGNFSKYKEGVSELRSREDLIKAIITNLDYSLDGHPRILLSKVMTSGYKRVRLYATKHLGQVLRTSSKKFNEWGIQLLITQLYDPAMEVCQMAVRVLEETCNHKENIELLVKLRPSLDHLGEVGNPLLLRFLSTSIGFNYLSEFDYVEKEMDEWFQSRNQYYVTQLEVALATALKLDGDDNYVDDDEKDVKMQSFDGISPPHFYGELAKTNEGCQLLKEKGHFHDFANFVREHRLESRDISVIMKLKSVLWAVGNIGSSRSGLQFLEEENIVKDIVYIAENSAVLSLKGTSYFVLGLIAKTASGVEILEELKWECVYDTLTGIGTGLCIPTNSEAFLSFPRWTYNGFESALDIPSKPVVPDTQVEKDLLKAMANLTNKILSSTGSRGLSKSQHPEIFTKLKTYYKVIQMLSTYHYRLPTRRLISELFDVNFTSETFEVLDRLLGTQQHEVNGIPNGRLTGDDDNTEDSQHQQKMEKFTRAHRGSDGVIAVMSEDRNDINTEEIVPKQALSPVMVIRGFRT</sequence>
<evidence type="ECO:0000313" key="6">
    <source>
        <dbReference type="EMBL" id="CAG8551560.1"/>
    </source>
</evidence>
<organism evidence="6 7">
    <name type="scientific">Funneliformis caledonium</name>
    <dbReference type="NCBI Taxonomy" id="1117310"/>
    <lineage>
        <taxon>Eukaryota</taxon>
        <taxon>Fungi</taxon>
        <taxon>Fungi incertae sedis</taxon>
        <taxon>Mucoromycota</taxon>
        <taxon>Glomeromycotina</taxon>
        <taxon>Glomeromycetes</taxon>
        <taxon>Glomerales</taxon>
        <taxon>Glomeraceae</taxon>
        <taxon>Funneliformis</taxon>
    </lineage>
</organism>
<dbReference type="InterPro" id="IPR016024">
    <property type="entry name" value="ARM-type_fold"/>
</dbReference>
<evidence type="ECO:0000256" key="2">
    <source>
        <dbReference type="SAM" id="MobiDB-lite"/>
    </source>
</evidence>
<evidence type="ECO:0000313" key="7">
    <source>
        <dbReference type="Proteomes" id="UP000789570"/>
    </source>
</evidence>
<dbReference type="InterPro" id="IPR011989">
    <property type="entry name" value="ARM-like"/>
</dbReference>
<protein>
    <submittedName>
        <fullName evidence="6">2758_t:CDS:1</fullName>
    </submittedName>
</protein>
<dbReference type="Pfam" id="PF14666">
    <property type="entry name" value="RICTOR_M"/>
    <property type="match status" value="1"/>
</dbReference>
<dbReference type="Proteomes" id="UP000789570">
    <property type="component" value="Unassembled WGS sequence"/>
</dbReference>
<feature type="domain" description="Rapamycin-insensitive companion of mTOR N-terminal" evidence="4">
    <location>
        <begin position="72"/>
        <end position="435"/>
    </location>
</feature>
<dbReference type="GO" id="GO:0038203">
    <property type="term" value="P:TORC2 signaling"/>
    <property type="evidence" value="ECO:0007669"/>
    <property type="project" value="TreeGrafter"/>
</dbReference>
<feature type="domain" description="Rapamycin-insensitive companion of mTOR" evidence="5">
    <location>
        <begin position="902"/>
        <end position="974"/>
    </location>
</feature>
<feature type="region of interest" description="Disordered" evidence="2">
    <location>
        <begin position="1109"/>
        <end position="1135"/>
    </location>
</feature>
<evidence type="ECO:0000259" key="4">
    <source>
        <dbReference type="SMART" id="SM01308"/>
    </source>
</evidence>
<accession>A0A9N9B5K6</accession>
<reference evidence="6" key="1">
    <citation type="submission" date="2021-06" db="EMBL/GenBank/DDBJ databases">
        <authorList>
            <person name="Kallberg Y."/>
            <person name="Tangrot J."/>
            <person name="Rosling A."/>
        </authorList>
    </citation>
    <scope>NUCLEOTIDE SEQUENCE</scope>
    <source>
        <strain evidence="6">UK204</strain>
    </source>
</reference>
<dbReference type="GO" id="GO:0031932">
    <property type="term" value="C:TORC2 complex"/>
    <property type="evidence" value="ECO:0007669"/>
    <property type="project" value="InterPro"/>
</dbReference>
<name>A0A9N9B5K6_9GLOM</name>
<dbReference type="Pfam" id="PF14664">
    <property type="entry name" value="RICTOR_N"/>
    <property type="match status" value="1"/>
</dbReference>
<dbReference type="PANTHER" id="PTHR13298:SF11">
    <property type="entry name" value="RAPAMYCIN-INSENSITIVE COMPANION OF MTOR"/>
    <property type="match status" value="1"/>
</dbReference>
<feature type="compositionally biased region" description="Basic and acidic residues" evidence="2">
    <location>
        <begin position="1126"/>
        <end position="1135"/>
    </location>
</feature>
<dbReference type="Pfam" id="PF14663">
    <property type="entry name" value="RasGEF_N_2"/>
    <property type="match status" value="1"/>
</dbReference>
<dbReference type="SMART" id="SM01307">
    <property type="entry name" value="RICTOR_M"/>
    <property type="match status" value="1"/>
</dbReference>
<dbReference type="InterPro" id="IPR028268">
    <property type="entry name" value="Pianissimo_fam"/>
</dbReference>
<comment type="caution">
    <text evidence="6">The sequence shown here is derived from an EMBL/GenBank/DDBJ whole genome shotgun (WGS) entry which is preliminary data.</text>
</comment>
<comment type="similarity">
    <text evidence="1">Belongs to the RICTOR family.</text>
</comment>
<evidence type="ECO:0000259" key="3">
    <source>
        <dbReference type="SMART" id="SM01307"/>
    </source>
</evidence>
<dbReference type="SMART" id="SM01310">
    <property type="entry name" value="RICTOR_V"/>
    <property type="match status" value="1"/>
</dbReference>
<feature type="domain" description="Rapamycin-insensitive companion of mTOR middle" evidence="3">
    <location>
        <begin position="516"/>
        <end position="724"/>
    </location>
</feature>
<keyword evidence="7" id="KW-1185">Reference proteome</keyword>
<dbReference type="InterPro" id="IPR029451">
    <property type="entry name" value="RICTOR_M"/>
</dbReference>
<dbReference type="InterPro" id="IPR028267">
    <property type="entry name" value="Pianissimo_N"/>
</dbReference>
<dbReference type="Pfam" id="PF14668">
    <property type="entry name" value="RICTOR_V"/>
    <property type="match status" value="1"/>
</dbReference>
<evidence type="ECO:0000259" key="5">
    <source>
        <dbReference type="SMART" id="SM01310"/>
    </source>
</evidence>
<dbReference type="SMART" id="SM01303">
    <property type="entry name" value="RasGEF_N_2"/>
    <property type="match status" value="1"/>
</dbReference>
<proteinExistence type="inferred from homology"/>